<gene>
    <name evidence="1" type="ORF">NCTC13296_04304</name>
</gene>
<evidence type="ECO:0000313" key="2">
    <source>
        <dbReference type="Proteomes" id="UP000254569"/>
    </source>
</evidence>
<dbReference type="Proteomes" id="UP000254569">
    <property type="component" value="Unassembled WGS sequence"/>
</dbReference>
<accession>A0A379PQQ3</accession>
<proteinExistence type="predicted"/>
<dbReference type="AlphaFoldDB" id="A0A379PQQ3"/>
<reference evidence="1 2" key="1">
    <citation type="submission" date="2018-06" db="EMBL/GenBank/DDBJ databases">
        <authorList>
            <consortium name="Pathogen Informatics"/>
            <person name="Doyle S."/>
        </authorList>
    </citation>
    <scope>NUCLEOTIDE SEQUENCE [LARGE SCALE GENOMIC DNA]</scope>
    <source>
        <strain evidence="1 2">NCTC13296</strain>
    </source>
</reference>
<name>A0A379PQQ3_9NOCA</name>
<keyword evidence="2" id="KW-1185">Reference proteome</keyword>
<evidence type="ECO:0000313" key="1">
    <source>
        <dbReference type="EMBL" id="SUF09107.1"/>
    </source>
</evidence>
<dbReference type="EMBL" id="UGVI01000002">
    <property type="protein sequence ID" value="SUF09107.1"/>
    <property type="molecule type" value="Genomic_DNA"/>
</dbReference>
<sequence length="43" mass="4360">MAPSALRMGTVGGLAFTAGGHLVVVTVRVIPGAGCHRGREILM</sequence>
<protein>
    <submittedName>
        <fullName evidence="1">Uncharacterized protein</fullName>
    </submittedName>
</protein>
<organism evidence="1 2">
    <name type="scientific">Rhodococcus gordoniae</name>
    <dbReference type="NCBI Taxonomy" id="223392"/>
    <lineage>
        <taxon>Bacteria</taxon>
        <taxon>Bacillati</taxon>
        <taxon>Actinomycetota</taxon>
        <taxon>Actinomycetes</taxon>
        <taxon>Mycobacteriales</taxon>
        <taxon>Nocardiaceae</taxon>
        <taxon>Rhodococcus</taxon>
    </lineage>
</organism>